<dbReference type="Proteomes" id="UP001159363">
    <property type="component" value="Chromosome 3"/>
</dbReference>
<sequence>MIAFIPVKHKHLSIWSNFDQQSAKLEASHSTNQDDLLEDDISKYLNKPLQKCFTNPYLWWKENIISHKYKYVSVQDACVSLVCITEMPKLGQTSSLLKDFIQVTKMFYFASSVMDSTKGNLQPIISHLDHRSIFSIQKLPRNEYKRMNERIC</sequence>
<evidence type="ECO:0000313" key="2">
    <source>
        <dbReference type="Proteomes" id="UP001159363"/>
    </source>
</evidence>
<protein>
    <recommendedName>
        <fullName evidence="3">HAT C-terminal dimerisation domain-containing protein</fullName>
    </recommendedName>
</protein>
<name>A0ABQ9I2B2_9NEOP</name>
<comment type="caution">
    <text evidence="1">The sequence shown here is derived from an EMBL/GenBank/DDBJ whole genome shotgun (WGS) entry which is preliminary data.</text>
</comment>
<proteinExistence type="predicted"/>
<dbReference type="EMBL" id="JARBHB010000003">
    <property type="protein sequence ID" value="KAJ8890790.1"/>
    <property type="molecule type" value="Genomic_DNA"/>
</dbReference>
<reference evidence="1 2" key="1">
    <citation type="submission" date="2023-02" db="EMBL/GenBank/DDBJ databases">
        <title>LHISI_Scaffold_Assembly.</title>
        <authorList>
            <person name="Stuart O.P."/>
            <person name="Cleave R."/>
            <person name="Magrath M.J.L."/>
            <person name="Mikheyev A.S."/>
        </authorList>
    </citation>
    <scope>NUCLEOTIDE SEQUENCE [LARGE SCALE GENOMIC DNA]</scope>
    <source>
        <strain evidence="1">Daus_M_001</strain>
        <tissue evidence="1">Leg muscle</tissue>
    </source>
</reference>
<accession>A0ABQ9I2B2</accession>
<gene>
    <name evidence="1" type="ORF">PR048_010299</name>
</gene>
<organism evidence="1 2">
    <name type="scientific">Dryococelus australis</name>
    <dbReference type="NCBI Taxonomy" id="614101"/>
    <lineage>
        <taxon>Eukaryota</taxon>
        <taxon>Metazoa</taxon>
        <taxon>Ecdysozoa</taxon>
        <taxon>Arthropoda</taxon>
        <taxon>Hexapoda</taxon>
        <taxon>Insecta</taxon>
        <taxon>Pterygota</taxon>
        <taxon>Neoptera</taxon>
        <taxon>Polyneoptera</taxon>
        <taxon>Phasmatodea</taxon>
        <taxon>Verophasmatodea</taxon>
        <taxon>Anareolatae</taxon>
        <taxon>Phasmatidae</taxon>
        <taxon>Eurycanthinae</taxon>
        <taxon>Dryococelus</taxon>
    </lineage>
</organism>
<keyword evidence="2" id="KW-1185">Reference proteome</keyword>
<evidence type="ECO:0008006" key="3">
    <source>
        <dbReference type="Google" id="ProtNLM"/>
    </source>
</evidence>
<evidence type="ECO:0000313" key="1">
    <source>
        <dbReference type="EMBL" id="KAJ8890790.1"/>
    </source>
</evidence>